<keyword evidence="3" id="KW-0067">ATP-binding</keyword>
<dbReference type="Pfam" id="PF02237">
    <property type="entry name" value="BPL_C"/>
    <property type="match status" value="1"/>
</dbReference>
<dbReference type="Gene3D" id="2.30.30.100">
    <property type="match status" value="1"/>
</dbReference>
<dbReference type="InterPro" id="IPR004408">
    <property type="entry name" value="Biotin_CoA_COase_ligase"/>
</dbReference>
<dbReference type="InterPro" id="IPR004143">
    <property type="entry name" value="BPL_LPL_catalytic"/>
</dbReference>
<dbReference type="SUPFAM" id="SSF55681">
    <property type="entry name" value="Class II aaRS and biotin synthetases"/>
    <property type="match status" value="1"/>
</dbReference>
<feature type="domain" description="BPL/LPL catalytic" evidence="7">
    <location>
        <begin position="27"/>
        <end position="205"/>
    </location>
</feature>
<evidence type="ECO:0000313" key="8">
    <source>
        <dbReference type="EMBL" id="MFA9459623.1"/>
    </source>
</evidence>
<gene>
    <name evidence="8" type="ORF">ACERLL_02120</name>
</gene>
<evidence type="ECO:0000256" key="4">
    <source>
        <dbReference type="ARBA" id="ARBA00023267"/>
    </source>
</evidence>
<evidence type="ECO:0000259" key="7">
    <source>
        <dbReference type="PROSITE" id="PS51733"/>
    </source>
</evidence>
<dbReference type="SUPFAM" id="SSF50037">
    <property type="entry name" value="C-terminal domain of transcriptional repressors"/>
    <property type="match status" value="1"/>
</dbReference>
<dbReference type="GO" id="GO:0004077">
    <property type="term" value="F:biotin--[biotin carboxyl-carrier protein] ligase activity"/>
    <property type="evidence" value="ECO:0007669"/>
    <property type="project" value="UniProtKB-EC"/>
</dbReference>
<evidence type="ECO:0000256" key="6">
    <source>
        <dbReference type="ARBA" id="ARBA00047846"/>
    </source>
</evidence>
<evidence type="ECO:0000313" key="9">
    <source>
        <dbReference type="Proteomes" id="UP001575181"/>
    </source>
</evidence>
<dbReference type="PROSITE" id="PS51733">
    <property type="entry name" value="BPL_LPL_CATALYTIC"/>
    <property type="match status" value="1"/>
</dbReference>
<keyword evidence="1 8" id="KW-0436">Ligase</keyword>
<protein>
    <recommendedName>
        <fullName evidence="5">biotin--[biotin carboxyl-carrier protein] ligase</fullName>
        <ecNumber evidence="5">6.3.4.15</ecNumber>
    </recommendedName>
</protein>
<dbReference type="EC" id="6.3.4.15" evidence="5"/>
<dbReference type="Gene3D" id="3.30.930.10">
    <property type="entry name" value="Bira Bifunctional Protein, Domain 2"/>
    <property type="match status" value="1"/>
</dbReference>
<dbReference type="NCBIfam" id="TIGR00121">
    <property type="entry name" value="birA_ligase"/>
    <property type="match status" value="1"/>
</dbReference>
<sequence length="275" mass="29586">MHDFRLAEDRKDRLRSSVIAAMVKGRGGPPPEIRLWEEVDSTNVRLRELAETGLEPPVIAAAEHQTAGKGRRGRTWHSAHAGNLYLSLLTPLPSPVLMPWLPLLVGVAVAEVVEAAGGALWLKWPNDLLDTRERKVGGILVEASSTGRQRNGAVIGLGLNVNARVINPGGTEPGCLSEILGHQLDRNRLIGALFRTIQARMEAMQNQGPEGVHAAWLARGLWLGARVEVLLEAGCDAGVFEGLDAHGRIRVRTEEGEKRFAAGEISLRADAGGGT</sequence>
<reference evidence="8 9" key="1">
    <citation type="submission" date="2024-08" db="EMBL/GenBank/DDBJ databases">
        <title>Whole-genome sequencing of halo(alkali)philic microorganisms from hypersaline lakes.</title>
        <authorList>
            <person name="Sorokin D.Y."/>
            <person name="Merkel A.Y."/>
            <person name="Messina E."/>
            <person name="Yakimov M."/>
        </authorList>
    </citation>
    <scope>NUCLEOTIDE SEQUENCE [LARGE SCALE GENOMIC DNA]</scope>
    <source>
        <strain evidence="8 9">Cl-TMA</strain>
    </source>
</reference>
<keyword evidence="9" id="KW-1185">Reference proteome</keyword>
<keyword evidence="2" id="KW-0547">Nucleotide-binding</keyword>
<comment type="catalytic activity">
    <reaction evidence="6">
        <text>biotin + L-lysyl-[protein] + ATP = N(6)-biotinyl-L-lysyl-[protein] + AMP + diphosphate + H(+)</text>
        <dbReference type="Rhea" id="RHEA:11756"/>
        <dbReference type="Rhea" id="RHEA-COMP:9752"/>
        <dbReference type="Rhea" id="RHEA-COMP:10505"/>
        <dbReference type="ChEBI" id="CHEBI:15378"/>
        <dbReference type="ChEBI" id="CHEBI:29969"/>
        <dbReference type="ChEBI" id="CHEBI:30616"/>
        <dbReference type="ChEBI" id="CHEBI:33019"/>
        <dbReference type="ChEBI" id="CHEBI:57586"/>
        <dbReference type="ChEBI" id="CHEBI:83144"/>
        <dbReference type="ChEBI" id="CHEBI:456215"/>
        <dbReference type="EC" id="6.3.4.15"/>
    </reaction>
</comment>
<accession>A0ABV4TSZ1</accession>
<dbReference type="Pfam" id="PF03099">
    <property type="entry name" value="BPL_LplA_LipB"/>
    <property type="match status" value="1"/>
</dbReference>
<dbReference type="PANTHER" id="PTHR12835:SF5">
    <property type="entry name" value="BIOTIN--PROTEIN LIGASE"/>
    <property type="match status" value="1"/>
</dbReference>
<dbReference type="Proteomes" id="UP001575181">
    <property type="component" value="Unassembled WGS sequence"/>
</dbReference>
<dbReference type="RefSeq" id="WP_373654415.1">
    <property type="nucleotide sequence ID" value="NZ_JBGUAW010000002.1"/>
</dbReference>
<dbReference type="InterPro" id="IPR003142">
    <property type="entry name" value="BPL_C"/>
</dbReference>
<evidence type="ECO:0000256" key="5">
    <source>
        <dbReference type="ARBA" id="ARBA00024227"/>
    </source>
</evidence>
<evidence type="ECO:0000256" key="1">
    <source>
        <dbReference type="ARBA" id="ARBA00022598"/>
    </source>
</evidence>
<comment type="caution">
    <text evidence="8">The sequence shown here is derived from an EMBL/GenBank/DDBJ whole genome shotgun (WGS) entry which is preliminary data.</text>
</comment>
<dbReference type="InterPro" id="IPR045864">
    <property type="entry name" value="aa-tRNA-synth_II/BPL/LPL"/>
</dbReference>
<name>A0ABV4TSZ1_9GAMM</name>
<organism evidence="8 9">
    <name type="scientific">Thiohalorhabdus methylotrophus</name>
    <dbReference type="NCBI Taxonomy" id="3242694"/>
    <lineage>
        <taxon>Bacteria</taxon>
        <taxon>Pseudomonadati</taxon>
        <taxon>Pseudomonadota</taxon>
        <taxon>Gammaproteobacteria</taxon>
        <taxon>Thiohalorhabdales</taxon>
        <taxon>Thiohalorhabdaceae</taxon>
        <taxon>Thiohalorhabdus</taxon>
    </lineage>
</organism>
<evidence type="ECO:0000256" key="3">
    <source>
        <dbReference type="ARBA" id="ARBA00022840"/>
    </source>
</evidence>
<dbReference type="PANTHER" id="PTHR12835">
    <property type="entry name" value="BIOTIN PROTEIN LIGASE"/>
    <property type="match status" value="1"/>
</dbReference>
<keyword evidence="4" id="KW-0092">Biotin</keyword>
<dbReference type="CDD" id="cd16442">
    <property type="entry name" value="BPL"/>
    <property type="match status" value="1"/>
</dbReference>
<dbReference type="EMBL" id="JBGUAW010000002">
    <property type="protein sequence ID" value="MFA9459623.1"/>
    <property type="molecule type" value="Genomic_DNA"/>
</dbReference>
<proteinExistence type="predicted"/>
<evidence type="ECO:0000256" key="2">
    <source>
        <dbReference type="ARBA" id="ARBA00022741"/>
    </source>
</evidence>
<dbReference type="InterPro" id="IPR008988">
    <property type="entry name" value="Transcriptional_repressor_C"/>
</dbReference>